<sequence length="378" mass="40957">MHLSTITALGAATLVSGAALKRAEYGDGIPATPLFPALPVAEFAKTAGHTLTLEEALAGLNITDKIHDIADGIEDGIHDGLDGINNLLDPLKPKGYLSARATCSTVRVRTEWDSVSTADRQNFVDSLKCLMKKAPSGQFSASKSRYEDFTALHQTLTPRVHNSAKFLLWHRYLLWTWEQELRETCGLTGTLPWFDETKYAGKFGQSSIFSSQWFGGIGLGGNCVTDGQFANLAINIGPGSGNQPHCLARNGDAAKTINTGQSMVDACNSRKTFADMAGCAEGGAHAWGHNGIGAVMQDVYASPADPTFWLHHGFIDRNFRIWQNQDSGVRTTTISGTDIDGNALTLDTSINVYSFKPDVKIRDVLDTTGPTLCYKYNY</sequence>
<dbReference type="SUPFAM" id="SSF48056">
    <property type="entry name" value="Di-copper centre-containing domain"/>
    <property type="match status" value="1"/>
</dbReference>
<organism evidence="5 6">
    <name type="scientific">Epicoccum nigrum</name>
    <name type="common">Soil fungus</name>
    <name type="synonym">Epicoccum purpurascens</name>
    <dbReference type="NCBI Taxonomy" id="105696"/>
    <lineage>
        <taxon>Eukaryota</taxon>
        <taxon>Fungi</taxon>
        <taxon>Dikarya</taxon>
        <taxon>Ascomycota</taxon>
        <taxon>Pezizomycotina</taxon>
        <taxon>Dothideomycetes</taxon>
        <taxon>Pleosporomycetidae</taxon>
        <taxon>Pleosporales</taxon>
        <taxon>Pleosporineae</taxon>
        <taxon>Didymellaceae</taxon>
        <taxon>Epicoccum</taxon>
    </lineage>
</organism>
<dbReference type="GO" id="GO:0016491">
    <property type="term" value="F:oxidoreductase activity"/>
    <property type="evidence" value="ECO:0007669"/>
    <property type="project" value="InterPro"/>
</dbReference>
<feature type="domain" description="Tyrosinase copper-binding" evidence="4">
    <location>
        <begin position="305"/>
        <end position="316"/>
    </location>
</feature>
<evidence type="ECO:0000259" key="3">
    <source>
        <dbReference type="PROSITE" id="PS00497"/>
    </source>
</evidence>
<evidence type="ECO:0000256" key="1">
    <source>
        <dbReference type="ARBA" id="ARBA00022723"/>
    </source>
</evidence>
<dbReference type="Proteomes" id="UP000193240">
    <property type="component" value="Unassembled WGS sequence"/>
</dbReference>
<dbReference type="PROSITE" id="PS00498">
    <property type="entry name" value="TYROSINASE_2"/>
    <property type="match status" value="1"/>
</dbReference>
<evidence type="ECO:0000259" key="4">
    <source>
        <dbReference type="PROSITE" id="PS00498"/>
    </source>
</evidence>
<gene>
    <name evidence="5" type="ORF">B5807_02852</name>
</gene>
<dbReference type="AlphaFoldDB" id="A0A1Y2MBF5"/>
<dbReference type="Gene3D" id="1.10.1280.10">
    <property type="entry name" value="Di-copper center containing domain from catechol oxidase"/>
    <property type="match status" value="1"/>
</dbReference>
<evidence type="ECO:0000313" key="5">
    <source>
        <dbReference type="EMBL" id="OSS52817.1"/>
    </source>
</evidence>
<reference evidence="5 6" key="1">
    <citation type="journal article" date="2017" name="Genome Announc.">
        <title>Genome sequence of the saprophytic ascomycete Epicoccum nigrum ICMP 19927 strain isolated from New Zealand.</title>
        <authorList>
            <person name="Fokin M."/>
            <person name="Fleetwood D."/>
            <person name="Weir B.S."/>
            <person name="Villas-Boas S.G."/>
        </authorList>
    </citation>
    <scope>NUCLEOTIDE SEQUENCE [LARGE SCALE GENOMIC DNA]</scope>
    <source>
        <strain evidence="5 6">ICMP 19927</strain>
    </source>
</reference>
<proteinExistence type="predicted"/>
<evidence type="ECO:0000313" key="6">
    <source>
        <dbReference type="Proteomes" id="UP000193240"/>
    </source>
</evidence>
<name>A0A1Y2MBF5_EPING</name>
<dbReference type="InterPro" id="IPR008922">
    <property type="entry name" value="Di-copper_centre_dom_sf"/>
</dbReference>
<evidence type="ECO:0000256" key="2">
    <source>
        <dbReference type="SAM" id="SignalP"/>
    </source>
</evidence>
<dbReference type="InterPro" id="IPR050316">
    <property type="entry name" value="Tyrosinase/Hemocyanin"/>
</dbReference>
<dbReference type="PRINTS" id="PR00092">
    <property type="entry name" value="TYROSINASE"/>
</dbReference>
<dbReference type="Pfam" id="PF00264">
    <property type="entry name" value="Tyrosinase"/>
    <property type="match status" value="1"/>
</dbReference>
<dbReference type="GO" id="GO:0046872">
    <property type="term" value="F:metal ion binding"/>
    <property type="evidence" value="ECO:0007669"/>
    <property type="project" value="UniProtKB-KW"/>
</dbReference>
<dbReference type="PROSITE" id="PS00497">
    <property type="entry name" value="TYROSINASE_1"/>
    <property type="match status" value="1"/>
</dbReference>
<keyword evidence="1" id="KW-0479">Metal-binding</keyword>
<dbReference type="STRING" id="105696.A0A1Y2MBF5"/>
<accession>A0A1Y2MBF5</accession>
<keyword evidence="2" id="KW-0732">Signal</keyword>
<dbReference type="InterPro" id="IPR002227">
    <property type="entry name" value="Tyrosinase_Cu-bd"/>
</dbReference>
<dbReference type="EMBL" id="KZ107839">
    <property type="protein sequence ID" value="OSS52817.1"/>
    <property type="molecule type" value="Genomic_DNA"/>
</dbReference>
<feature type="domain" description="Tyrosinase copper-binding" evidence="3">
    <location>
        <begin position="161"/>
        <end position="178"/>
    </location>
</feature>
<dbReference type="PANTHER" id="PTHR11474">
    <property type="entry name" value="TYROSINASE FAMILY MEMBER"/>
    <property type="match status" value="1"/>
</dbReference>
<feature type="chain" id="PRO_5012237636" description="Tyrosinase copper-binding domain-containing protein" evidence="2">
    <location>
        <begin position="18"/>
        <end position="378"/>
    </location>
</feature>
<feature type="signal peptide" evidence="2">
    <location>
        <begin position="1"/>
        <end position="17"/>
    </location>
</feature>
<keyword evidence="6" id="KW-1185">Reference proteome</keyword>
<dbReference type="PANTHER" id="PTHR11474:SF116">
    <property type="entry name" value="TYROSINASE"/>
    <property type="match status" value="1"/>
</dbReference>
<protein>
    <recommendedName>
        <fullName evidence="3 4">Tyrosinase copper-binding domain-containing protein</fullName>
    </recommendedName>
</protein>
<dbReference type="InParanoid" id="A0A1Y2MBF5"/>
<dbReference type="OMA" id="LLWHRYL"/>